<name>A0A0E9U5L6_ANGAN</name>
<dbReference type="EMBL" id="GBXM01047540">
    <property type="protein sequence ID" value="JAH61037.1"/>
    <property type="molecule type" value="Transcribed_RNA"/>
</dbReference>
<dbReference type="EMBL" id="GBXM01050208">
    <property type="protein sequence ID" value="JAH58369.1"/>
    <property type="molecule type" value="Transcribed_RNA"/>
</dbReference>
<reference evidence="2" key="1">
    <citation type="submission" date="2014-11" db="EMBL/GenBank/DDBJ databases">
        <authorList>
            <person name="Amaro Gonzalez C."/>
        </authorList>
    </citation>
    <scope>NUCLEOTIDE SEQUENCE</scope>
</reference>
<dbReference type="AlphaFoldDB" id="A0A0E9U5L6"/>
<organism evidence="2">
    <name type="scientific">Anguilla anguilla</name>
    <name type="common">European freshwater eel</name>
    <name type="synonym">Muraena anguilla</name>
    <dbReference type="NCBI Taxonomy" id="7936"/>
    <lineage>
        <taxon>Eukaryota</taxon>
        <taxon>Metazoa</taxon>
        <taxon>Chordata</taxon>
        <taxon>Craniata</taxon>
        <taxon>Vertebrata</taxon>
        <taxon>Euteleostomi</taxon>
        <taxon>Actinopterygii</taxon>
        <taxon>Neopterygii</taxon>
        <taxon>Teleostei</taxon>
        <taxon>Anguilliformes</taxon>
        <taxon>Anguillidae</taxon>
        <taxon>Anguilla</taxon>
    </lineage>
</organism>
<accession>A0A0E9U5L6</accession>
<evidence type="ECO:0000256" key="1">
    <source>
        <dbReference type="SAM" id="MobiDB-lite"/>
    </source>
</evidence>
<proteinExistence type="predicted"/>
<protein>
    <submittedName>
        <fullName evidence="2">Uncharacterized protein</fullName>
    </submittedName>
</protein>
<reference evidence="2" key="2">
    <citation type="journal article" date="2015" name="Fish Shellfish Immunol.">
        <title>Early steps in the European eel (Anguilla anguilla)-Vibrio vulnificus interaction in the gills: Role of the RtxA13 toxin.</title>
        <authorList>
            <person name="Callol A."/>
            <person name="Pajuelo D."/>
            <person name="Ebbesson L."/>
            <person name="Teles M."/>
            <person name="MacKenzie S."/>
            <person name="Amaro C."/>
        </authorList>
    </citation>
    <scope>NUCLEOTIDE SEQUENCE</scope>
</reference>
<feature type="compositionally biased region" description="Basic and acidic residues" evidence="1">
    <location>
        <begin position="1"/>
        <end position="10"/>
    </location>
</feature>
<evidence type="ECO:0000313" key="2">
    <source>
        <dbReference type="EMBL" id="JAH61037.1"/>
    </source>
</evidence>
<sequence>MRGNHTDRIKKAYCTESCRSPRQPMKKRNKI</sequence>
<feature type="region of interest" description="Disordered" evidence="1">
    <location>
        <begin position="1"/>
        <end position="31"/>
    </location>
</feature>